<evidence type="ECO:0000256" key="1">
    <source>
        <dbReference type="ARBA" id="ARBA00001968"/>
    </source>
</evidence>
<evidence type="ECO:0000256" key="4">
    <source>
        <dbReference type="ARBA" id="ARBA00061089"/>
    </source>
</evidence>
<dbReference type="GO" id="GO:0016020">
    <property type="term" value="C:membrane"/>
    <property type="evidence" value="ECO:0007669"/>
    <property type="project" value="GOC"/>
</dbReference>
<dbReference type="CDD" id="cd07385">
    <property type="entry name" value="MPP_YkuE_C"/>
    <property type="match status" value="1"/>
</dbReference>
<comment type="caution">
    <text evidence="7">The sequence shown here is derived from an EMBL/GenBank/DDBJ whole genome shotgun (WGS) entry which is preliminary data.</text>
</comment>
<dbReference type="Pfam" id="PF00149">
    <property type="entry name" value="Metallophos"/>
    <property type="match status" value="1"/>
</dbReference>
<dbReference type="InterPro" id="IPR029052">
    <property type="entry name" value="Metallo-depent_PP-like"/>
</dbReference>
<feature type="domain" description="Calcineurin-like phosphoesterase" evidence="6">
    <location>
        <begin position="72"/>
        <end position="234"/>
    </location>
</feature>
<comment type="similarity">
    <text evidence="4">Belongs to the metallophosphoesterase superfamily.</text>
</comment>
<dbReference type="AlphaFoldDB" id="A0A3M8AQB8"/>
<keyword evidence="5" id="KW-1133">Transmembrane helix</keyword>
<dbReference type="EMBL" id="RHHN01000048">
    <property type="protein sequence ID" value="RNB53263.1"/>
    <property type="molecule type" value="Genomic_DNA"/>
</dbReference>
<comment type="cofactor">
    <cofactor evidence="1">
        <name>a divalent metal cation</name>
        <dbReference type="ChEBI" id="CHEBI:60240"/>
    </cofactor>
</comment>
<dbReference type="GO" id="GO:0008758">
    <property type="term" value="F:UDP-2,3-diacylglucosamine hydrolase activity"/>
    <property type="evidence" value="ECO:0007669"/>
    <property type="project" value="TreeGrafter"/>
</dbReference>
<dbReference type="GO" id="GO:0009245">
    <property type="term" value="P:lipid A biosynthetic process"/>
    <property type="evidence" value="ECO:0007669"/>
    <property type="project" value="TreeGrafter"/>
</dbReference>
<dbReference type="Proteomes" id="UP000276178">
    <property type="component" value="Unassembled WGS sequence"/>
</dbReference>
<protein>
    <submittedName>
        <fullName evidence="7">Metallophosphoesterase</fullName>
    </submittedName>
</protein>
<sequence length="296" mass="32486">MATSERKLVNDPKLVTVSRRTFLHRSMKWLGGLVGLGLVAGTYGYAWERTWLQIERVTLSLPRLSKSFDGCKLVQFSDVHLGHYCKPEQLQGILDLIQNEQPDMICFTGDIVDLETQSFSAAVPMLAELQAPLGKFAVLGNHDYRAGQQHAIRQGWAAAGFEVLDNRHVAVGKNGDSLYIAGIDDALNGVPDLPKALVGIPEAASVILLAHEPDFADEAARYPVDLQLSGHSHGGQVRLPFVGHVLTPKLAAKYVKGLYRAGDNQMPVYVNRGLGTTILPVRFLCRPELTVFTLHQ</sequence>
<dbReference type="PANTHER" id="PTHR31302:SF25">
    <property type="entry name" value="PHOSPHOESTERASE"/>
    <property type="match status" value="1"/>
</dbReference>
<evidence type="ECO:0000313" key="7">
    <source>
        <dbReference type="EMBL" id="RNB53263.1"/>
    </source>
</evidence>
<evidence type="ECO:0000256" key="3">
    <source>
        <dbReference type="ARBA" id="ARBA00022801"/>
    </source>
</evidence>
<evidence type="ECO:0000256" key="2">
    <source>
        <dbReference type="ARBA" id="ARBA00022723"/>
    </source>
</evidence>
<keyword evidence="5" id="KW-0812">Transmembrane</keyword>
<evidence type="ECO:0000313" key="8">
    <source>
        <dbReference type="Proteomes" id="UP000276178"/>
    </source>
</evidence>
<name>A0A3M8AQB8_9BACL</name>
<evidence type="ECO:0000259" key="6">
    <source>
        <dbReference type="Pfam" id="PF00149"/>
    </source>
</evidence>
<keyword evidence="5" id="KW-0472">Membrane</keyword>
<dbReference type="InterPro" id="IPR004843">
    <property type="entry name" value="Calcineurin-like_PHP"/>
</dbReference>
<proteinExistence type="inferred from homology"/>
<dbReference type="PANTHER" id="PTHR31302">
    <property type="entry name" value="TRANSMEMBRANE PROTEIN WITH METALLOPHOSPHOESTERASE DOMAIN-RELATED"/>
    <property type="match status" value="1"/>
</dbReference>
<keyword evidence="2" id="KW-0479">Metal-binding</keyword>
<keyword evidence="3" id="KW-0378">Hydrolase</keyword>
<feature type="transmembrane region" description="Helical" evidence="5">
    <location>
        <begin position="29"/>
        <end position="47"/>
    </location>
</feature>
<dbReference type="OrthoDB" id="9780884at2"/>
<reference evidence="7 8" key="1">
    <citation type="submission" date="2018-10" db="EMBL/GenBank/DDBJ databases">
        <title>Phylogenomics of Brevibacillus.</title>
        <authorList>
            <person name="Dunlap C."/>
        </authorList>
    </citation>
    <scope>NUCLEOTIDE SEQUENCE [LARGE SCALE GENOMIC DNA]</scope>
    <source>
        <strain evidence="7 8">NRRL NRS 1219</strain>
    </source>
</reference>
<gene>
    <name evidence="7" type="ORF">EB820_16885</name>
</gene>
<accession>A0A3M8AQB8</accession>
<organism evidence="7 8">
    <name type="scientific">Brevibacillus agri</name>
    <dbReference type="NCBI Taxonomy" id="51101"/>
    <lineage>
        <taxon>Bacteria</taxon>
        <taxon>Bacillati</taxon>
        <taxon>Bacillota</taxon>
        <taxon>Bacilli</taxon>
        <taxon>Bacillales</taxon>
        <taxon>Paenibacillaceae</taxon>
        <taxon>Brevibacillus</taxon>
    </lineage>
</organism>
<dbReference type="SUPFAM" id="SSF56300">
    <property type="entry name" value="Metallo-dependent phosphatases"/>
    <property type="match status" value="1"/>
</dbReference>
<evidence type="ECO:0000256" key="5">
    <source>
        <dbReference type="SAM" id="Phobius"/>
    </source>
</evidence>
<dbReference type="InterPro" id="IPR051158">
    <property type="entry name" value="Metallophosphoesterase_sf"/>
</dbReference>
<dbReference type="Gene3D" id="3.60.21.10">
    <property type="match status" value="1"/>
</dbReference>
<dbReference type="FunFam" id="3.60.21.10:FF:000028">
    <property type="entry name" value="Putative metallophosphoesterase"/>
    <property type="match status" value="1"/>
</dbReference>
<dbReference type="GO" id="GO:0046872">
    <property type="term" value="F:metal ion binding"/>
    <property type="evidence" value="ECO:0007669"/>
    <property type="project" value="UniProtKB-KW"/>
</dbReference>